<evidence type="ECO:0000313" key="2">
    <source>
        <dbReference type="Proteomes" id="UP000307943"/>
    </source>
</evidence>
<organism evidence="1 2">
    <name type="scientific">Paenibacillus hemerocallicola</name>
    <dbReference type="NCBI Taxonomy" id="1172614"/>
    <lineage>
        <taxon>Bacteria</taxon>
        <taxon>Bacillati</taxon>
        <taxon>Bacillota</taxon>
        <taxon>Bacilli</taxon>
        <taxon>Bacillales</taxon>
        <taxon>Paenibacillaceae</taxon>
        <taxon>Paenibacillus</taxon>
    </lineage>
</organism>
<proteinExistence type="predicted"/>
<dbReference type="Proteomes" id="UP000307943">
    <property type="component" value="Unassembled WGS sequence"/>
</dbReference>
<comment type="caution">
    <text evidence="1">The sequence shown here is derived from an EMBL/GenBank/DDBJ whole genome shotgun (WGS) entry which is preliminary data.</text>
</comment>
<gene>
    <name evidence="1" type="ORF">FE784_35625</name>
</gene>
<dbReference type="EMBL" id="VDCQ01000081">
    <property type="protein sequence ID" value="TNJ60674.1"/>
    <property type="molecule type" value="Genomic_DNA"/>
</dbReference>
<sequence>MKIKWILPDHITRDMDVPSISQLLFALEVVDCVTVEALSYKVARKEFILDKEQTYLAITLQSQHD</sequence>
<keyword evidence="2" id="KW-1185">Reference proteome</keyword>
<dbReference type="RefSeq" id="WP_139607002.1">
    <property type="nucleotide sequence ID" value="NZ_VDCQ01000081.1"/>
</dbReference>
<evidence type="ECO:0000313" key="1">
    <source>
        <dbReference type="EMBL" id="TNJ60674.1"/>
    </source>
</evidence>
<reference evidence="1 2" key="1">
    <citation type="submission" date="2019-05" db="EMBL/GenBank/DDBJ databases">
        <title>We sequenced the genome of Paenibacillus hemerocallicola KCTC 33185 for further insight into its adaptation and study the phylogeny of Paenibacillus.</title>
        <authorList>
            <person name="Narsing Rao M.P."/>
        </authorList>
    </citation>
    <scope>NUCLEOTIDE SEQUENCE [LARGE SCALE GENOMIC DNA]</scope>
    <source>
        <strain evidence="1 2">KCTC 33185</strain>
    </source>
</reference>
<dbReference type="AlphaFoldDB" id="A0A5C4T012"/>
<name>A0A5C4T012_9BACL</name>
<accession>A0A5C4T012</accession>
<protein>
    <submittedName>
        <fullName evidence="1">Uncharacterized protein</fullName>
    </submittedName>
</protein>
<dbReference type="OrthoDB" id="2639859at2"/>